<keyword evidence="5" id="KW-0472">Membrane</keyword>
<dbReference type="PANTHER" id="PTHR10117">
    <property type="entry name" value="TRANSIENT RECEPTOR POTENTIAL CHANNEL"/>
    <property type="match status" value="1"/>
</dbReference>
<keyword evidence="3" id="KW-0407">Ion channel</keyword>
<evidence type="ECO:0000256" key="1">
    <source>
        <dbReference type="ARBA" id="ARBA00022448"/>
    </source>
</evidence>
<dbReference type="EMBL" id="JAKROA010000004">
    <property type="protein sequence ID" value="KAL5108287.1"/>
    <property type="molecule type" value="Genomic_DNA"/>
</dbReference>
<keyword evidence="7" id="KW-1185">Reference proteome</keyword>
<protein>
    <submittedName>
        <fullName evidence="6">Short transient receptor potential channel 2</fullName>
    </submittedName>
</protein>
<dbReference type="InterPro" id="IPR002153">
    <property type="entry name" value="TRPC_channel"/>
</dbReference>
<feature type="compositionally biased region" description="Basic and acidic residues" evidence="4">
    <location>
        <begin position="283"/>
        <end position="292"/>
    </location>
</feature>
<evidence type="ECO:0000313" key="6">
    <source>
        <dbReference type="EMBL" id="KAL5108287.1"/>
    </source>
</evidence>
<keyword evidence="1" id="KW-0813">Transport</keyword>
<keyword evidence="6" id="KW-0675">Receptor</keyword>
<comment type="caution">
    <text evidence="6">The sequence shown here is derived from an EMBL/GenBank/DDBJ whole genome shotgun (WGS) entry which is preliminary data.</text>
</comment>
<reference evidence="6 7" key="1">
    <citation type="journal article" date="2022" name="Front. Cell. Infect. Microbiol.">
        <title>The Genomes of Two Strains of Taenia crassiceps the Animal Model for the Study of Human Cysticercosis.</title>
        <authorList>
            <person name="Bobes R.J."/>
            <person name="Estrada K."/>
            <person name="Rios-Valencia D.G."/>
            <person name="Calderon-Gallegos A."/>
            <person name="de la Torre P."/>
            <person name="Carrero J.C."/>
            <person name="Sanchez-Flores A."/>
            <person name="Laclette J.P."/>
        </authorList>
    </citation>
    <scope>NUCLEOTIDE SEQUENCE [LARGE SCALE GENOMIC DNA]</scope>
    <source>
        <strain evidence="6">WFUcys</strain>
    </source>
</reference>
<gene>
    <name evidence="6" type="ORF">TcWFU_010493</name>
</gene>
<feature type="transmembrane region" description="Helical" evidence="5">
    <location>
        <begin position="43"/>
        <end position="61"/>
    </location>
</feature>
<dbReference type="Proteomes" id="UP001651158">
    <property type="component" value="Unassembled WGS sequence"/>
</dbReference>
<dbReference type="PANTHER" id="PTHR10117:SF54">
    <property type="entry name" value="TRANSIENT RECEPTOR POTENTIAL-GAMMA PROTEIN"/>
    <property type="match status" value="1"/>
</dbReference>
<evidence type="ECO:0000256" key="5">
    <source>
        <dbReference type="SAM" id="Phobius"/>
    </source>
</evidence>
<feature type="transmembrane region" description="Helical" evidence="5">
    <location>
        <begin position="73"/>
        <end position="96"/>
    </location>
</feature>
<keyword evidence="5" id="KW-1133">Transmembrane helix</keyword>
<evidence type="ECO:0000256" key="4">
    <source>
        <dbReference type="SAM" id="MobiDB-lite"/>
    </source>
</evidence>
<feature type="region of interest" description="Disordered" evidence="4">
    <location>
        <begin position="283"/>
        <end position="309"/>
    </location>
</feature>
<keyword evidence="5" id="KW-0812">Transmembrane</keyword>
<feature type="compositionally biased region" description="Polar residues" evidence="4">
    <location>
        <begin position="293"/>
        <end position="304"/>
    </location>
</feature>
<keyword evidence="2" id="KW-0406">Ion transport</keyword>
<evidence type="ECO:0000256" key="2">
    <source>
        <dbReference type="ARBA" id="ARBA00023065"/>
    </source>
</evidence>
<accession>A0ABR4QFG8</accession>
<name>A0ABR4QFG8_9CEST</name>
<evidence type="ECO:0000256" key="3">
    <source>
        <dbReference type="ARBA" id="ARBA00023303"/>
    </source>
</evidence>
<sequence>MRFVGSRGGEFVAHSNCQHQLENTFYGNMFCIRDFEGWQRLQFFLIFTPLLPVLYITYLFLPNLKVGQLLRCPIIKFIGHMLSYFTFLLLITVATFRLDKDNDEVENPDLWKVRAFQIWSYDFRNSQQVMTKIHILLLFWIVGRLWWAPDDPEYVSDCLFALANVLSFARVSYLMPAWELLGPLQISLARMVSDIIRFLTLFSVAHLTRVKCNIMRRYLFQLQKQKEAENKSGDLAMLNIQRQQQQQQEFRVASLSPTVMSKERASISEYEHSDLLAAHANRAEEGEIRKPTDTSVGESQSSGAVASASDKRLREAQYARFLTKSCTHGVSSLLMPPSVRRKLKAVAEIQRHADTNTLACSQDAEAALRFLLFETTRRPMKAPNLTPFSPHPGQSFNPDSFDSQFTARIERPLKHTHLRELYKVEQEMHDMSDALSSISFTNSTMSEVDELEALPTENIYNFVLTNSAISKFF</sequence>
<proteinExistence type="predicted"/>
<evidence type="ECO:0000313" key="7">
    <source>
        <dbReference type="Proteomes" id="UP001651158"/>
    </source>
</evidence>
<organism evidence="6 7">
    <name type="scientific">Taenia crassiceps</name>
    <dbReference type="NCBI Taxonomy" id="6207"/>
    <lineage>
        <taxon>Eukaryota</taxon>
        <taxon>Metazoa</taxon>
        <taxon>Spiralia</taxon>
        <taxon>Lophotrochozoa</taxon>
        <taxon>Platyhelminthes</taxon>
        <taxon>Cestoda</taxon>
        <taxon>Eucestoda</taxon>
        <taxon>Cyclophyllidea</taxon>
        <taxon>Taeniidae</taxon>
        <taxon>Taenia</taxon>
    </lineage>
</organism>